<sequence>MYKKTLTIILSLTFLVLLLTPTMTLLFDRKVHVVLMDDTSAETENGPENINEIDLSFQDLSNRSTENYHLAKQKSLFHLYTSYSKPYLSLIFPPPRLKTT</sequence>
<dbReference type="EMBL" id="JBAWKB010000001">
    <property type="protein sequence ID" value="MFH6770778.1"/>
    <property type="molecule type" value="Genomic_DNA"/>
</dbReference>
<gene>
    <name evidence="1" type="ORF">V8G58_02440</name>
</gene>
<proteinExistence type="predicted"/>
<organism evidence="1 2">
    <name type="scientific">Gaetbulibacter aestuarii</name>
    <dbReference type="NCBI Taxonomy" id="1502358"/>
    <lineage>
        <taxon>Bacteria</taxon>
        <taxon>Pseudomonadati</taxon>
        <taxon>Bacteroidota</taxon>
        <taxon>Flavobacteriia</taxon>
        <taxon>Flavobacteriales</taxon>
        <taxon>Flavobacteriaceae</taxon>
        <taxon>Gaetbulibacter</taxon>
    </lineage>
</organism>
<protein>
    <submittedName>
        <fullName evidence="1">Uncharacterized protein</fullName>
    </submittedName>
</protein>
<dbReference type="Proteomes" id="UP001610100">
    <property type="component" value="Unassembled WGS sequence"/>
</dbReference>
<evidence type="ECO:0000313" key="2">
    <source>
        <dbReference type="Proteomes" id="UP001610100"/>
    </source>
</evidence>
<accession>A0ABW7MVC2</accession>
<dbReference type="RefSeq" id="WP_344739305.1">
    <property type="nucleotide sequence ID" value="NZ_BAABAY010000001.1"/>
</dbReference>
<comment type="caution">
    <text evidence="1">The sequence shown here is derived from an EMBL/GenBank/DDBJ whole genome shotgun (WGS) entry which is preliminary data.</text>
</comment>
<evidence type="ECO:0000313" key="1">
    <source>
        <dbReference type="EMBL" id="MFH6770778.1"/>
    </source>
</evidence>
<keyword evidence="2" id="KW-1185">Reference proteome</keyword>
<reference evidence="1 2" key="1">
    <citation type="submission" date="2024-02" db="EMBL/GenBank/DDBJ databases">
        <title>A Gaetbulibacter species isolated from tidal flats and genomic insights of their niches.</title>
        <authorList>
            <person name="Ye Y."/>
        </authorList>
    </citation>
    <scope>NUCLEOTIDE SEQUENCE [LARGE SCALE GENOMIC DNA]</scope>
    <source>
        <strain evidence="1 2">KYW382</strain>
    </source>
</reference>
<name>A0ABW7MVC2_9FLAO</name>